<keyword evidence="1" id="KW-0812">Transmembrane</keyword>
<keyword evidence="1" id="KW-1133">Transmembrane helix</keyword>
<organism evidence="2">
    <name type="scientific">freshwater metagenome</name>
    <dbReference type="NCBI Taxonomy" id="449393"/>
    <lineage>
        <taxon>unclassified sequences</taxon>
        <taxon>metagenomes</taxon>
        <taxon>ecological metagenomes</taxon>
    </lineage>
</organism>
<evidence type="ECO:0000313" key="2">
    <source>
        <dbReference type="EMBL" id="CAB4566867.1"/>
    </source>
</evidence>
<protein>
    <submittedName>
        <fullName evidence="2">Unannotated protein</fullName>
    </submittedName>
</protein>
<gene>
    <name evidence="2" type="ORF">UFOPK1650_00497</name>
</gene>
<name>A0A6J6DSF3_9ZZZZ</name>
<accession>A0A6J6DSF3</accession>
<reference evidence="2" key="1">
    <citation type="submission" date="2020-05" db="EMBL/GenBank/DDBJ databases">
        <authorList>
            <person name="Chiriac C."/>
            <person name="Salcher M."/>
            <person name="Ghai R."/>
            <person name="Kavagutti S V."/>
        </authorList>
    </citation>
    <scope>NUCLEOTIDE SEQUENCE</scope>
</reference>
<feature type="transmembrane region" description="Helical" evidence="1">
    <location>
        <begin position="16"/>
        <end position="45"/>
    </location>
</feature>
<dbReference type="EMBL" id="CAEZTJ010000054">
    <property type="protein sequence ID" value="CAB4566867.1"/>
    <property type="molecule type" value="Genomic_DNA"/>
</dbReference>
<proteinExistence type="predicted"/>
<dbReference type="AlphaFoldDB" id="A0A6J6DSF3"/>
<sequence length="81" mass="8515">MMVAIGRGLSWLGPSLFLVGVITALFTNIRFGAIIMGVGIVLQVGADAIHRGWRRPVAVIAPLIIAVALITVALLLPRSSI</sequence>
<evidence type="ECO:0000256" key="1">
    <source>
        <dbReference type="SAM" id="Phobius"/>
    </source>
</evidence>
<feature type="transmembrane region" description="Helical" evidence="1">
    <location>
        <begin position="57"/>
        <end position="76"/>
    </location>
</feature>
<keyword evidence="1" id="KW-0472">Membrane</keyword>